<accession>A0A4Y2RI47</accession>
<keyword evidence="3" id="KW-1185">Reference proteome</keyword>
<gene>
    <name evidence="2" type="ORF">AVEN_240981_1</name>
</gene>
<evidence type="ECO:0000313" key="2">
    <source>
        <dbReference type="EMBL" id="GBN75090.1"/>
    </source>
</evidence>
<evidence type="ECO:0000256" key="1">
    <source>
        <dbReference type="SAM" id="MobiDB-lite"/>
    </source>
</evidence>
<organism evidence="2 3">
    <name type="scientific">Araneus ventricosus</name>
    <name type="common">Orbweaver spider</name>
    <name type="synonym">Epeira ventricosa</name>
    <dbReference type="NCBI Taxonomy" id="182803"/>
    <lineage>
        <taxon>Eukaryota</taxon>
        <taxon>Metazoa</taxon>
        <taxon>Ecdysozoa</taxon>
        <taxon>Arthropoda</taxon>
        <taxon>Chelicerata</taxon>
        <taxon>Arachnida</taxon>
        <taxon>Araneae</taxon>
        <taxon>Araneomorphae</taxon>
        <taxon>Entelegynae</taxon>
        <taxon>Araneoidea</taxon>
        <taxon>Araneidae</taxon>
        <taxon>Araneus</taxon>
    </lineage>
</organism>
<feature type="compositionally biased region" description="Basic and acidic residues" evidence="1">
    <location>
        <begin position="1"/>
        <end position="37"/>
    </location>
</feature>
<dbReference type="EMBL" id="BGPR01017095">
    <property type="protein sequence ID" value="GBN75090.1"/>
    <property type="molecule type" value="Genomic_DNA"/>
</dbReference>
<comment type="caution">
    <text evidence="2">The sequence shown here is derived from an EMBL/GenBank/DDBJ whole genome shotgun (WGS) entry which is preliminary data.</text>
</comment>
<evidence type="ECO:0000313" key="3">
    <source>
        <dbReference type="Proteomes" id="UP000499080"/>
    </source>
</evidence>
<feature type="region of interest" description="Disordered" evidence="1">
    <location>
        <begin position="1"/>
        <end position="51"/>
    </location>
</feature>
<proteinExistence type="predicted"/>
<protein>
    <submittedName>
        <fullName evidence="2">Uncharacterized protein</fullName>
    </submittedName>
</protein>
<dbReference type="Proteomes" id="UP000499080">
    <property type="component" value="Unassembled WGS sequence"/>
</dbReference>
<dbReference type="AlphaFoldDB" id="A0A4Y2RI47"/>
<name>A0A4Y2RI47_ARAVE</name>
<reference evidence="2 3" key="1">
    <citation type="journal article" date="2019" name="Sci. Rep.">
        <title>Orb-weaving spider Araneus ventricosus genome elucidates the spidroin gene catalogue.</title>
        <authorList>
            <person name="Kono N."/>
            <person name="Nakamura H."/>
            <person name="Ohtoshi R."/>
            <person name="Moran D.A.P."/>
            <person name="Shinohara A."/>
            <person name="Yoshida Y."/>
            <person name="Fujiwara M."/>
            <person name="Mori M."/>
            <person name="Tomita M."/>
            <person name="Arakawa K."/>
        </authorList>
    </citation>
    <scope>NUCLEOTIDE SEQUENCE [LARGE SCALE GENOMIC DNA]</scope>
</reference>
<sequence>MQEGRRHKEIEERKRQEELKERRRQEEIERRNEEIQERRKRKVKEYEERKRKDKMDFELQKIRLEAEFLKQQEGYFGTDLVILSRGQMTRTTPDLASLLCMLPHYTNLGSLTHGVGFRELPDTHRIFSGMGFRAWNIPAPIPRP</sequence>